<dbReference type="PANTHER" id="PTHR40076:SF1">
    <property type="entry name" value="MEMBRANE PROTEIN"/>
    <property type="match status" value="1"/>
</dbReference>
<dbReference type="PANTHER" id="PTHR40076">
    <property type="entry name" value="MEMBRANE PROTEIN-RELATED"/>
    <property type="match status" value="1"/>
</dbReference>
<organism evidence="3 4">
    <name type="scientific">Abditibacterium utsteinense</name>
    <dbReference type="NCBI Taxonomy" id="1960156"/>
    <lineage>
        <taxon>Bacteria</taxon>
        <taxon>Pseudomonadati</taxon>
        <taxon>Abditibacteriota</taxon>
        <taxon>Abditibacteriia</taxon>
        <taxon>Abditibacteriales</taxon>
        <taxon>Abditibacteriaceae</taxon>
        <taxon>Abditibacterium</taxon>
    </lineage>
</organism>
<name>A0A2S8SU82_9BACT</name>
<keyword evidence="2" id="KW-0812">Transmembrane</keyword>
<comment type="caution">
    <text evidence="3">The sequence shown here is derived from an EMBL/GenBank/DDBJ whole genome shotgun (WGS) entry which is preliminary data.</text>
</comment>
<feature type="transmembrane region" description="Helical" evidence="2">
    <location>
        <begin position="50"/>
        <end position="72"/>
    </location>
</feature>
<dbReference type="RefSeq" id="WP_105483151.1">
    <property type="nucleotide sequence ID" value="NZ_NIGF01000005.1"/>
</dbReference>
<gene>
    <name evidence="3" type="ORF">B1R32_10537</name>
</gene>
<feature type="transmembrane region" description="Helical" evidence="2">
    <location>
        <begin position="145"/>
        <end position="169"/>
    </location>
</feature>
<evidence type="ECO:0000256" key="2">
    <source>
        <dbReference type="SAM" id="Phobius"/>
    </source>
</evidence>
<evidence type="ECO:0000313" key="3">
    <source>
        <dbReference type="EMBL" id="PQV64356.1"/>
    </source>
</evidence>
<dbReference type="EMBL" id="NIGF01000005">
    <property type="protein sequence ID" value="PQV64356.1"/>
    <property type="molecule type" value="Genomic_DNA"/>
</dbReference>
<dbReference type="Proteomes" id="UP000237684">
    <property type="component" value="Unassembled WGS sequence"/>
</dbReference>
<feature type="compositionally biased region" description="Polar residues" evidence="1">
    <location>
        <begin position="1"/>
        <end position="17"/>
    </location>
</feature>
<evidence type="ECO:0000256" key="1">
    <source>
        <dbReference type="SAM" id="MobiDB-lite"/>
    </source>
</evidence>
<keyword evidence="2" id="KW-1133">Transmembrane helix</keyword>
<sequence>MQTPQNPYSNPSGFNQPPSMPGALPPRGQEISFDAIGQAWKVLQPNLGTWIGAALIYGIITILLQVLQGVMIPKNANGAPQIGLTYWILVFIGFVVGQFIIGGMMRMAINNVRTGRAELGQMFSTTDVLPSLLGAGILTTLLSGIGYLLCIVPGLLLSGLFMFVMPLIVDKRQGAIEAIGNSFNALKPQMWMALLFVIVIGLVAGAGALACGVGLLVTAPLALIAIAITYNNLLGGGQNAAQPPMPPSAPIANPFN</sequence>
<protein>
    <submittedName>
        <fullName evidence="3">Uncharacterized protein</fullName>
    </submittedName>
</protein>
<dbReference type="InterPro" id="IPR010380">
    <property type="entry name" value="DUF975"/>
</dbReference>
<evidence type="ECO:0000313" key="4">
    <source>
        <dbReference type="Proteomes" id="UP000237684"/>
    </source>
</evidence>
<keyword evidence="4" id="KW-1185">Reference proteome</keyword>
<dbReference type="InParanoid" id="A0A2S8SU82"/>
<dbReference type="OrthoDB" id="286410at2"/>
<feature type="transmembrane region" description="Helical" evidence="2">
    <location>
        <begin position="190"/>
        <end position="209"/>
    </location>
</feature>
<feature type="transmembrane region" description="Helical" evidence="2">
    <location>
        <begin position="215"/>
        <end position="234"/>
    </location>
</feature>
<feature type="region of interest" description="Disordered" evidence="1">
    <location>
        <begin position="1"/>
        <end position="21"/>
    </location>
</feature>
<proteinExistence type="predicted"/>
<dbReference type="AlphaFoldDB" id="A0A2S8SU82"/>
<reference evidence="3 4" key="1">
    <citation type="journal article" date="2018" name="Syst. Appl. Microbiol.">
        <title>Abditibacterium utsteinense sp. nov., the first cultivated member of candidate phylum FBP, isolated from ice-free Antarctic soil samples.</title>
        <authorList>
            <person name="Tahon G."/>
            <person name="Tytgat B."/>
            <person name="Lebbe L."/>
            <person name="Carlier A."/>
            <person name="Willems A."/>
        </authorList>
    </citation>
    <scope>NUCLEOTIDE SEQUENCE [LARGE SCALE GENOMIC DNA]</scope>
    <source>
        <strain evidence="3 4">LMG 29911</strain>
    </source>
</reference>
<feature type="transmembrane region" description="Helical" evidence="2">
    <location>
        <begin position="84"/>
        <end position="109"/>
    </location>
</feature>
<accession>A0A2S8SU82</accession>
<keyword evidence="2" id="KW-0472">Membrane</keyword>